<protein>
    <submittedName>
        <fullName evidence="3">Uncharacterized protein isoform X3</fullName>
    </submittedName>
</protein>
<dbReference type="RefSeq" id="XP_033234942.1">
    <property type="nucleotide sequence ID" value="XM_033379051.1"/>
</dbReference>
<gene>
    <name evidence="3" type="primary">LOC4803406</name>
</gene>
<dbReference type="Proteomes" id="UP000001819">
    <property type="component" value="Chromosome 3"/>
</dbReference>
<reference evidence="3" key="2">
    <citation type="submission" date="2025-08" db="UniProtKB">
        <authorList>
            <consortium name="RefSeq"/>
        </authorList>
    </citation>
    <scope>IDENTIFICATION</scope>
    <source>
        <strain evidence="3">MV-25-SWS-2005</strain>
        <tissue evidence="3">Whole body</tissue>
    </source>
</reference>
<dbReference type="ExpressionAtlas" id="A0A6I8VV30">
    <property type="expression patterns" value="baseline"/>
</dbReference>
<name>A0A6I8VV30_DROPS</name>
<proteinExistence type="predicted"/>
<evidence type="ECO:0000313" key="2">
    <source>
        <dbReference type="Proteomes" id="UP000001819"/>
    </source>
</evidence>
<feature type="region of interest" description="Disordered" evidence="1">
    <location>
        <begin position="68"/>
        <end position="102"/>
    </location>
</feature>
<reference evidence="2" key="1">
    <citation type="submission" date="2024-06" db="UniProtKB">
        <authorList>
            <consortium name="RefSeq"/>
        </authorList>
    </citation>
    <scope>NUCLEOTIDE SEQUENCE [LARGE SCALE GENOMIC DNA]</scope>
    <source>
        <strain evidence="2">MV2-25</strain>
    </source>
</reference>
<dbReference type="AlphaFoldDB" id="A0A6I8VV30"/>
<keyword evidence="2" id="KW-1185">Reference proteome</keyword>
<evidence type="ECO:0000313" key="3">
    <source>
        <dbReference type="RefSeq" id="XP_033234942.1"/>
    </source>
</evidence>
<evidence type="ECO:0000256" key="1">
    <source>
        <dbReference type="SAM" id="MobiDB-lite"/>
    </source>
</evidence>
<sequence>MSIILKRSLRTPGLLKQVCYSSSSQSGDATAKTIPKNLVEDKQTAVLQKENGVIFDKRPFKIHLDKEHPISPYHPQIKHTPGASVESPNRSQYAMARTRMSF</sequence>
<accession>A0A6I8VV30</accession>
<organism evidence="2 3">
    <name type="scientific">Drosophila pseudoobscura pseudoobscura</name>
    <name type="common">Fruit fly</name>
    <dbReference type="NCBI Taxonomy" id="46245"/>
    <lineage>
        <taxon>Eukaryota</taxon>
        <taxon>Metazoa</taxon>
        <taxon>Ecdysozoa</taxon>
        <taxon>Arthropoda</taxon>
        <taxon>Hexapoda</taxon>
        <taxon>Insecta</taxon>
        <taxon>Pterygota</taxon>
        <taxon>Neoptera</taxon>
        <taxon>Endopterygota</taxon>
        <taxon>Diptera</taxon>
        <taxon>Brachycera</taxon>
        <taxon>Muscomorpha</taxon>
        <taxon>Ephydroidea</taxon>
        <taxon>Drosophilidae</taxon>
        <taxon>Drosophila</taxon>
        <taxon>Sophophora</taxon>
    </lineage>
</organism>